<dbReference type="Gene3D" id="1.10.287.1490">
    <property type="match status" value="1"/>
</dbReference>
<evidence type="ECO:0000313" key="5">
    <source>
        <dbReference type="Proteomes" id="UP000001997"/>
    </source>
</evidence>
<dbReference type="VEuPathDB" id="FungiDB:PGUG_03823"/>
<accession>A5DKM2</accession>
<evidence type="ECO:0000256" key="1">
    <source>
        <dbReference type="SAM" id="Coils"/>
    </source>
</evidence>
<reference evidence="4 5" key="1">
    <citation type="journal article" date="2009" name="Nature">
        <title>Evolution of pathogenicity and sexual reproduction in eight Candida genomes.</title>
        <authorList>
            <person name="Butler G."/>
            <person name="Rasmussen M.D."/>
            <person name="Lin M.F."/>
            <person name="Santos M.A."/>
            <person name="Sakthikumar S."/>
            <person name="Munro C.A."/>
            <person name="Rheinbay E."/>
            <person name="Grabherr M."/>
            <person name="Forche A."/>
            <person name="Reedy J.L."/>
            <person name="Agrafioti I."/>
            <person name="Arnaud M.B."/>
            <person name="Bates S."/>
            <person name="Brown A.J."/>
            <person name="Brunke S."/>
            <person name="Costanzo M.C."/>
            <person name="Fitzpatrick D.A."/>
            <person name="de Groot P.W."/>
            <person name="Harris D."/>
            <person name="Hoyer L.L."/>
            <person name="Hube B."/>
            <person name="Klis F.M."/>
            <person name="Kodira C."/>
            <person name="Lennard N."/>
            <person name="Logue M.E."/>
            <person name="Martin R."/>
            <person name="Neiman A.M."/>
            <person name="Nikolaou E."/>
            <person name="Quail M.A."/>
            <person name="Quinn J."/>
            <person name="Santos M.C."/>
            <person name="Schmitzberger F.F."/>
            <person name="Sherlock G."/>
            <person name="Shah P."/>
            <person name="Silverstein K.A."/>
            <person name="Skrzypek M.S."/>
            <person name="Soll D."/>
            <person name="Staggs R."/>
            <person name="Stansfield I."/>
            <person name="Stumpf M.P."/>
            <person name="Sudbery P.E."/>
            <person name="Srikantha T."/>
            <person name="Zeng Q."/>
            <person name="Berman J."/>
            <person name="Berriman M."/>
            <person name="Heitman J."/>
            <person name="Gow N.A."/>
            <person name="Lorenz M.C."/>
            <person name="Birren B.W."/>
            <person name="Kellis M."/>
            <person name="Cuomo C.A."/>
        </authorList>
    </citation>
    <scope>NUCLEOTIDE SEQUENCE [LARGE SCALE GENOMIC DNA]</scope>
    <source>
        <strain evidence="5">ATCC 6260 / CBS 566 / DSM 6381 / JCM 1539 / NBRC 10279 / NRRL Y-324</strain>
    </source>
</reference>
<dbReference type="Pfam" id="PF01302">
    <property type="entry name" value="CAP_GLY"/>
    <property type="match status" value="1"/>
</dbReference>
<protein>
    <recommendedName>
        <fullName evidence="3">CAP-Gly domain-containing protein</fullName>
    </recommendedName>
</protein>
<dbReference type="HOGENOM" id="CLU_352699_0_0_1"/>
<organism evidence="4 5">
    <name type="scientific">Meyerozyma guilliermondii (strain ATCC 6260 / CBS 566 / DSM 6381 / JCM 1539 / NBRC 10279 / NRRL Y-324)</name>
    <name type="common">Yeast</name>
    <name type="synonym">Candida guilliermondii</name>
    <dbReference type="NCBI Taxonomy" id="294746"/>
    <lineage>
        <taxon>Eukaryota</taxon>
        <taxon>Fungi</taxon>
        <taxon>Dikarya</taxon>
        <taxon>Ascomycota</taxon>
        <taxon>Saccharomycotina</taxon>
        <taxon>Pichiomycetes</taxon>
        <taxon>Debaryomycetaceae</taxon>
        <taxon>Meyerozyma</taxon>
    </lineage>
</organism>
<sequence>MFVGQNVTLEAGNGTIRYYGRTQFAPGVWVGVELTQPVGKNDGSVGGISYFSCPPNHGIFVRESKVRHASENGDQVGNPSSDGFSNQNSKLLGSVDHQLIAIKKQLEASEKSVDAAESKIEMLSVDKEVLETENEELRQELDSLHVKYNELKSELEALMEESELNRQLEQLVSAQVDVSDLSEEEIKSILVKNKALEQKLEDNSEKLSAMSKQIQTLTETTEQSELKSASLSRLEQKLADSKEIIDSLQAQLDTNSNVDEIVDRLTGENHELTAKIQTLESTVLDLNELVELDRGLEEKHAEVESDLKNTLSEMSRENDRIKAQLQQLEVSNKHLREKLEEFAKDVHADTILIAETPISRPNIQSFRLAQPPQSSFFDCIYTANEITYLTQVIISRLRHMRPLNTQVVCRYESLKRCMRLIVTSLEWNLMRGDDQMLQSLSRTLDKVSANIEIQEYDLDGSEFTLSFILEVFEMVPHGKFHTQFTIEYCLLHLESLKSTFGDFSSSDIDSYIQRLVAFREELKKWSVDDDAEFETLDFSWYKKMDNIHNNEPSKVDLLSEMLSQLNKFLSQERKPQFKLQERNKALSSNKTTDPKPPLVDADRLRKIHDLEINVDILHKALETANINHQKSYKTVYDELVEIKQKHSDLKSQLSELEISKSKLEKELANFQQFESYLADLYKDPNAEIGMKKVSLRALAYKSEAEFLRRVVLENKPTTNKVDFGPLVPKLKGHINPLGDCGHYLQKLAISCKPVRIRLSNEWVPRKENAEYILAVQKEERCRYEAMRESAFKSSIIN</sequence>
<feature type="coiled-coil region" evidence="1">
    <location>
        <begin position="639"/>
        <end position="673"/>
    </location>
</feature>
<dbReference type="Proteomes" id="UP000001997">
    <property type="component" value="Unassembled WGS sequence"/>
</dbReference>
<keyword evidence="5" id="KW-1185">Reference proteome</keyword>
<feature type="compositionally biased region" description="Polar residues" evidence="2">
    <location>
        <begin position="72"/>
        <end position="88"/>
    </location>
</feature>
<dbReference type="InterPro" id="IPR000938">
    <property type="entry name" value="CAP-Gly_domain"/>
</dbReference>
<dbReference type="InterPro" id="IPR036859">
    <property type="entry name" value="CAP-Gly_dom_sf"/>
</dbReference>
<dbReference type="Gene3D" id="2.30.30.190">
    <property type="entry name" value="CAP Gly-rich-like domain"/>
    <property type="match status" value="1"/>
</dbReference>
<dbReference type="eggNOG" id="KOG0971">
    <property type="taxonomic scope" value="Eukaryota"/>
</dbReference>
<dbReference type="SMART" id="SM01052">
    <property type="entry name" value="CAP_GLY"/>
    <property type="match status" value="1"/>
</dbReference>
<feature type="region of interest" description="Disordered" evidence="2">
    <location>
        <begin position="66"/>
        <end position="88"/>
    </location>
</feature>
<evidence type="ECO:0000313" key="4">
    <source>
        <dbReference type="EMBL" id="EDK39725.2"/>
    </source>
</evidence>
<evidence type="ECO:0000259" key="3">
    <source>
        <dbReference type="PROSITE" id="PS50245"/>
    </source>
</evidence>
<dbReference type="PROSITE" id="PS00845">
    <property type="entry name" value="CAP_GLY_1"/>
    <property type="match status" value="1"/>
</dbReference>
<dbReference type="OrthoDB" id="2130750at2759"/>
<dbReference type="AlphaFoldDB" id="A5DKM2"/>
<dbReference type="RefSeq" id="XP_001484442.2">
    <property type="nucleotide sequence ID" value="XM_001484392.1"/>
</dbReference>
<feature type="coiled-coil region" evidence="1">
    <location>
        <begin position="99"/>
        <end position="345"/>
    </location>
</feature>
<dbReference type="SUPFAM" id="SSF74924">
    <property type="entry name" value="Cap-Gly domain"/>
    <property type="match status" value="1"/>
</dbReference>
<dbReference type="eggNOG" id="KOG4568">
    <property type="taxonomic scope" value="Eukaryota"/>
</dbReference>
<name>A5DKM2_PICGU</name>
<dbReference type="PROSITE" id="PS50245">
    <property type="entry name" value="CAP_GLY_2"/>
    <property type="match status" value="1"/>
</dbReference>
<feature type="domain" description="CAP-Gly" evidence="3">
    <location>
        <begin position="20"/>
        <end position="62"/>
    </location>
</feature>
<evidence type="ECO:0000256" key="2">
    <source>
        <dbReference type="SAM" id="MobiDB-lite"/>
    </source>
</evidence>
<proteinExistence type="predicted"/>
<dbReference type="InParanoid" id="A5DKM2"/>
<dbReference type="EMBL" id="CH408158">
    <property type="protein sequence ID" value="EDK39725.2"/>
    <property type="molecule type" value="Genomic_DNA"/>
</dbReference>
<keyword evidence="1" id="KW-0175">Coiled coil</keyword>
<dbReference type="PANTHER" id="PTHR18916">
    <property type="entry name" value="DYNACTIN 1-RELATED MICROTUBULE-BINDING"/>
    <property type="match status" value="1"/>
</dbReference>
<dbReference type="GeneID" id="5126274"/>
<dbReference type="KEGG" id="pgu:PGUG_03823"/>
<gene>
    <name evidence="4" type="ORF">PGUG_03823</name>
</gene>
<dbReference type="STRING" id="294746.A5DKM2"/>